<evidence type="ECO:0000313" key="2">
    <source>
        <dbReference type="EMBL" id="CAG7877156.1"/>
    </source>
</evidence>
<feature type="region of interest" description="Disordered" evidence="1">
    <location>
        <begin position="92"/>
        <end position="128"/>
    </location>
</feature>
<evidence type="ECO:0000313" key="3">
    <source>
        <dbReference type="Proteomes" id="UP000694005"/>
    </source>
</evidence>
<sequence length="140" mass="16009">MTPQILKWRCVTRNQLRQKGIRGTLPPDLHKLSELVVLETHVRRLEKTEQRRRGRQSSGVGAELVVLETHVRRRRRQSSGVGAELVVLETHQTDVREDSTAASAKKKSSGGVGEEEEQRRRRRRRAAASEMVLKRGWLTA</sequence>
<accession>A0A8D9GDK1</accession>
<dbReference type="Proteomes" id="UP000694005">
    <property type="component" value="Chromosome A05"/>
</dbReference>
<dbReference type="EMBL" id="LS974621">
    <property type="protein sequence ID" value="CAG7877156.1"/>
    <property type="molecule type" value="Genomic_DNA"/>
</dbReference>
<dbReference type="AlphaFoldDB" id="A0A8D9GDK1"/>
<dbReference type="Gramene" id="A05p36770.2_BraZ1">
    <property type="protein sequence ID" value="A05p36770.2_BraZ1.CDS"/>
    <property type="gene ID" value="A05g36770.2_BraZ1"/>
</dbReference>
<evidence type="ECO:0000256" key="1">
    <source>
        <dbReference type="SAM" id="MobiDB-lite"/>
    </source>
</evidence>
<name>A0A8D9GDK1_BRACM</name>
<proteinExistence type="predicted"/>
<reference evidence="2 3" key="1">
    <citation type="submission" date="2021-07" db="EMBL/GenBank/DDBJ databases">
        <authorList>
            <consortium name="Genoscope - CEA"/>
            <person name="William W."/>
        </authorList>
    </citation>
    <scope>NUCLEOTIDE SEQUENCE [LARGE SCALE GENOMIC DNA]</scope>
</reference>
<gene>
    <name evidence="2" type="ORF">BRAPAZ1V2_A05P36770.2</name>
</gene>
<organism evidence="2 3">
    <name type="scientific">Brassica campestris</name>
    <name type="common">Field mustard</name>
    <dbReference type="NCBI Taxonomy" id="3711"/>
    <lineage>
        <taxon>Eukaryota</taxon>
        <taxon>Viridiplantae</taxon>
        <taxon>Streptophyta</taxon>
        <taxon>Embryophyta</taxon>
        <taxon>Tracheophyta</taxon>
        <taxon>Spermatophyta</taxon>
        <taxon>Magnoliopsida</taxon>
        <taxon>eudicotyledons</taxon>
        <taxon>Gunneridae</taxon>
        <taxon>Pentapetalae</taxon>
        <taxon>rosids</taxon>
        <taxon>malvids</taxon>
        <taxon>Brassicales</taxon>
        <taxon>Brassicaceae</taxon>
        <taxon>Brassiceae</taxon>
        <taxon>Brassica</taxon>
    </lineage>
</organism>
<protein>
    <submittedName>
        <fullName evidence="2">Uncharacterized protein</fullName>
    </submittedName>
</protein>